<reference evidence="3" key="1">
    <citation type="submission" date="2017-02" db="UniProtKB">
        <authorList>
            <consortium name="WormBaseParasite"/>
        </authorList>
    </citation>
    <scope>IDENTIFICATION</scope>
</reference>
<protein>
    <submittedName>
        <fullName evidence="3">DNA-directed RNA polymerase</fullName>
    </submittedName>
</protein>
<dbReference type="WBParaSite" id="HDID_0000568201-mRNA-1">
    <property type="protein sequence ID" value="HDID_0000568201-mRNA-1"/>
    <property type="gene ID" value="HDID_0000568201"/>
</dbReference>
<evidence type="ECO:0000313" key="3">
    <source>
        <dbReference type="WBParaSite" id="HDID_0000568201-mRNA-1"/>
    </source>
</evidence>
<dbReference type="AlphaFoldDB" id="A0A0R3SL67"/>
<accession>A0A0R3SL67</accession>
<evidence type="ECO:0000313" key="2">
    <source>
        <dbReference type="Proteomes" id="UP000274504"/>
    </source>
</evidence>
<dbReference type="EMBL" id="UYSG01003196">
    <property type="protein sequence ID" value="VDL57998.1"/>
    <property type="molecule type" value="Genomic_DNA"/>
</dbReference>
<gene>
    <name evidence="1" type="ORF">HDID_LOCUS5680</name>
</gene>
<organism evidence="3">
    <name type="scientific">Hymenolepis diminuta</name>
    <name type="common">Rat tapeworm</name>
    <dbReference type="NCBI Taxonomy" id="6216"/>
    <lineage>
        <taxon>Eukaryota</taxon>
        <taxon>Metazoa</taxon>
        <taxon>Spiralia</taxon>
        <taxon>Lophotrochozoa</taxon>
        <taxon>Platyhelminthes</taxon>
        <taxon>Cestoda</taxon>
        <taxon>Eucestoda</taxon>
        <taxon>Cyclophyllidea</taxon>
        <taxon>Hymenolepididae</taxon>
        <taxon>Hymenolepis</taxon>
    </lineage>
</organism>
<proteinExistence type="predicted"/>
<reference evidence="1 2" key="2">
    <citation type="submission" date="2018-11" db="EMBL/GenBank/DDBJ databases">
        <authorList>
            <consortium name="Pathogen Informatics"/>
        </authorList>
    </citation>
    <scope>NUCLEOTIDE SEQUENCE [LARGE SCALE GENOMIC DNA]</scope>
</reference>
<name>A0A0R3SL67_HYMDI</name>
<sequence>MEVRVSSIVKNAPTQMDFSMSTKELTDPPYEKTIGKLGLVIGDNSSLHGRSYRCFNVVMGEGGGAHC</sequence>
<dbReference type="Proteomes" id="UP000274504">
    <property type="component" value="Unassembled WGS sequence"/>
</dbReference>
<evidence type="ECO:0000313" key="1">
    <source>
        <dbReference type="EMBL" id="VDL57998.1"/>
    </source>
</evidence>